<dbReference type="AlphaFoldDB" id="A0A016VUH2"/>
<gene>
    <name evidence="1" type="primary">Acey_s0004.g1877</name>
    <name evidence="1" type="ORF">Y032_0004g1877</name>
</gene>
<evidence type="ECO:0000313" key="1">
    <source>
        <dbReference type="EMBL" id="EYC30966.1"/>
    </source>
</evidence>
<proteinExistence type="predicted"/>
<dbReference type="EMBL" id="JARK01001340">
    <property type="protein sequence ID" value="EYC30966.1"/>
    <property type="molecule type" value="Genomic_DNA"/>
</dbReference>
<reference evidence="2" key="1">
    <citation type="journal article" date="2015" name="Nat. Genet.">
        <title>The genome and transcriptome of the zoonotic hookworm Ancylostoma ceylanicum identify infection-specific gene families.</title>
        <authorList>
            <person name="Schwarz E.M."/>
            <person name="Hu Y."/>
            <person name="Antoshechkin I."/>
            <person name="Miller M.M."/>
            <person name="Sternberg P.W."/>
            <person name="Aroian R.V."/>
        </authorList>
    </citation>
    <scope>NUCLEOTIDE SEQUENCE</scope>
    <source>
        <strain evidence="2">HY135</strain>
    </source>
</reference>
<dbReference type="Proteomes" id="UP000024635">
    <property type="component" value="Unassembled WGS sequence"/>
</dbReference>
<comment type="caution">
    <text evidence="1">The sequence shown here is derived from an EMBL/GenBank/DDBJ whole genome shotgun (WGS) entry which is preliminary data.</text>
</comment>
<protein>
    <submittedName>
        <fullName evidence="1">Uncharacterized protein</fullName>
    </submittedName>
</protein>
<organism evidence="1 2">
    <name type="scientific">Ancylostoma ceylanicum</name>
    <dbReference type="NCBI Taxonomy" id="53326"/>
    <lineage>
        <taxon>Eukaryota</taxon>
        <taxon>Metazoa</taxon>
        <taxon>Ecdysozoa</taxon>
        <taxon>Nematoda</taxon>
        <taxon>Chromadorea</taxon>
        <taxon>Rhabditida</taxon>
        <taxon>Rhabditina</taxon>
        <taxon>Rhabditomorpha</taxon>
        <taxon>Strongyloidea</taxon>
        <taxon>Ancylostomatidae</taxon>
        <taxon>Ancylostomatinae</taxon>
        <taxon>Ancylostoma</taxon>
    </lineage>
</organism>
<evidence type="ECO:0000313" key="2">
    <source>
        <dbReference type="Proteomes" id="UP000024635"/>
    </source>
</evidence>
<keyword evidence="2" id="KW-1185">Reference proteome</keyword>
<sequence>MLNAKVDPPSMSSDFSHPAIVHDHHATSSCLRFYARPLLNWAYNHTSKLNAKKTRNQVMLVLWCRATGRGQAAQKADVGDSDALFDDFVASLSRRRTPR</sequence>
<accession>A0A016VUH2</accession>
<name>A0A016VUH2_9BILA</name>